<sequence>MMGETHEGQDESEIALTGPTSPLLPLGNGSDSGSITQSKKVFQGVGFGDMFKEGSVKLRTRASSSETEEKKTRKALNSVVTGIQNPERGGDKPDTDGESKAKEYYRALFAYEGTNEDELTFKEGEIIHLISKDPGETGWRKGETMAKKECFQTTRLF</sequence>
<feature type="compositionally biased region" description="Basic and acidic residues" evidence="3">
    <location>
        <begin position="88"/>
        <end position="99"/>
    </location>
</feature>
<dbReference type="InterPro" id="IPR036028">
    <property type="entry name" value="SH3-like_dom_sf"/>
</dbReference>
<feature type="region of interest" description="Disordered" evidence="3">
    <location>
        <begin position="55"/>
        <end position="99"/>
    </location>
</feature>
<evidence type="ECO:0000259" key="4">
    <source>
        <dbReference type="PROSITE" id="PS50002"/>
    </source>
</evidence>
<dbReference type="AlphaFoldDB" id="A0AAW0GW08"/>
<comment type="caution">
    <text evidence="5">The sequence shown here is derived from an EMBL/GenBank/DDBJ whole genome shotgun (WGS) entry which is preliminary data.</text>
</comment>
<evidence type="ECO:0000313" key="5">
    <source>
        <dbReference type="EMBL" id="KAK7795067.1"/>
    </source>
</evidence>
<dbReference type="SMART" id="SM00326">
    <property type="entry name" value="SH3"/>
    <property type="match status" value="1"/>
</dbReference>
<dbReference type="GO" id="GO:0031982">
    <property type="term" value="C:vesicle"/>
    <property type="evidence" value="ECO:0007669"/>
    <property type="project" value="TreeGrafter"/>
</dbReference>
<keyword evidence="1 2" id="KW-0728">SH3 domain</keyword>
<gene>
    <name evidence="5" type="ORF">U0070_008792</name>
</gene>
<dbReference type="Gene3D" id="2.30.30.40">
    <property type="entry name" value="SH3 Domains"/>
    <property type="match status" value="1"/>
</dbReference>
<keyword evidence="6" id="KW-1185">Reference proteome</keyword>
<dbReference type="GO" id="GO:0016477">
    <property type="term" value="P:cell migration"/>
    <property type="evidence" value="ECO:0007669"/>
    <property type="project" value="TreeGrafter"/>
</dbReference>
<dbReference type="InterPro" id="IPR050384">
    <property type="entry name" value="Endophilin_SH3RF"/>
</dbReference>
<feature type="domain" description="SH3" evidence="4">
    <location>
        <begin position="100"/>
        <end position="157"/>
    </location>
</feature>
<evidence type="ECO:0000256" key="1">
    <source>
        <dbReference type="ARBA" id="ARBA00022443"/>
    </source>
</evidence>
<evidence type="ECO:0000256" key="3">
    <source>
        <dbReference type="SAM" id="MobiDB-lite"/>
    </source>
</evidence>
<dbReference type="SUPFAM" id="SSF50044">
    <property type="entry name" value="SH3-domain"/>
    <property type="match status" value="1"/>
</dbReference>
<dbReference type="PROSITE" id="PS50002">
    <property type="entry name" value="SH3"/>
    <property type="match status" value="1"/>
</dbReference>
<dbReference type="GO" id="GO:0007015">
    <property type="term" value="P:actin filament organization"/>
    <property type="evidence" value="ECO:0007669"/>
    <property type="project" value="TreeGrafter"/>
</dbReference>
<accession>A0AAW0GW08</accession>
<feature type="compositionally biased region" description="Low complexity" evidence="3">
    <location>
        <begin position="16"/>
        <end position="29"/>
    </location>
</feature>
<dbReference type="Proteomes" id="UP001488838">
    <property type="component" value="Unassembled WGS sequence"/>
</dbReference>
<dbReference type="PANTHER" id="PTHR14167">
    <property type="entry name" value="SH3 DOMAIN-CONTAINING"/>
    <property type="match status" value="1"/>
</dbReference>
<reference evidence="5 6" key="1">
    <citation type="journal article" date="2023" name="bioRxiv">
        <title>Conserved and derived expression patterns and positive selection on dental genes reveal complex evolutionary context of ever-growing rodent molars.</title>
        <authorList>
            <person name="Calamari Z.T."/>
            <person name="Song A."/>
            <person name="Cohen E."/>
            <person name="Akter M."/>
            <person name="Roy R.D."/>
            <person name="Hallikas O."/>
            <person name="Christensen M.M."/>
            <person name="Li P."/>
            <person name="Marangoni P."/>
            <person name="Jernvall J."/>
            <person name="Klein O.D."/>
        </authorList>
    </citation>
    <scope>NUCLEOTIDE SEQUENCE [LARGE SCALE GENOMIC DNA]</scope>
    <source>
        <strain evidence="5">V071</strain>
    </source>
</reference>
<dbReference type="InterPro" id="IPR001452">
    <property type="entry name" value="SH3_domain"/>
</dbReference>
<dbReference type="PANTHER" id="PTHR14167:SF23">
    <property type="entry name" value="CD2-ASSOCIATED PROTEIN"/>
    <property type="match status" value="1"/>
</dbReference>
<feature type="region of interest" description="Disordered" evidence="3">
    <location>
        <begin position="1"/>
        <end position="37"/>
    </location>
</feature>
<protein>
    <recommendedName>
        <fullName evidence="4">SH3 domain-containing protein</fullName>
    </recommendedName>
</protein>
<dbReference type="Pfam" id="PF00018">
    <property type="entry name" value="SH3_1"/>
    <property type="match status" value="1"/>
</dbReference>
<dbReference type="EMBL" id="JBBHLL010003634">
    <property type="protein sequence ID" value="KAK7795067.1"/>
    <property type="molecule type" value="Genomic_DNA"/>
</dbReference>
<evidence type="ECO:0000313" key="6">
    <source>
        <dbReference type="Proteomes" id="UP001488838"/>
    </source>
</evidence>
<organism evidence="5 6">
    <name type="scientific">Myodes glareolus</name>
    <name type="common">Bank vole</name>
    <name type="synonym">Clethrionomys glareolus</name>
    <dbReference type="NCBI Taxonomy" id="447135"/>
    <lineage>
        <taxon>Eukaryota</taxon>
        <taxon>Metazoa</taxon>
        <taxon>Chordata</taxon>
        <taxon>Craniata</taxon>
        <taxon>Vertebrata</taxon>
        <taxon>Euteleostomi</taxon>
        <taxon>Mammalia</taxon>
        <taxon>Eutheria</taxon>
        <taxon>Euarchontoglires</taxon>
        <taxon>Glires</taxon>
        <taxon>Rodentia</taxon>
        <taxon>Myomorpha</taxon>
        <taxon>Muroidea</taxon>
        <taxon>Cricetidae</taxon>
        <taxon>Arvicolinae</taxon>
        <taxon>Myodes</taxon>
    </lineage>
</organism>
<dbReference type="GO" id="GO:0005886">
    <property type="term" value="C:plasma membrane"/>
    <property type="evidence" value="ECO:0007669"/>
    <property type="project" value="TreeGrafter"/>
</dbReference>
<proteinExistence type="predicted"/>
<evidence type="ECO:0000256" key="2">
    <source>
        <dbReference type="PROSITE-ProRule" id="PRU00192"/>
    </source>
</evidence>
<name>A0AAW0GW08_MYOGA</name>
<dbReference type="GO" id="GO:0005737">
    <property type="term" value="C:cytoplasm"/>
    <property type="evidence" value="ECO:0007669"/>
    <property type="project" value="TreeGrafter"/>
</dbReference>
<dbReference type="GO" id="GO:0031252">
    <property type="term" value="C:cell leading edge"/>
    <property type="evidence" value="ECO:0007669"/>
    <property type="project" value="TreeGrafter"/>
</dbReference>